<feature type="compositionally biased region" description="Polar residues" evidence="1">
    <location>
        <begin position="343"/>
        <end position="381"/>
    </location>
</feature>
<proteinExistence type="predicted"/>
<dbReference type="AlphaFoldDB" id="A0A5C3NGE0"/>
<organism evidence="2 3">
    <name type="scientific">Heliocybe sulcata</name>
    <dbReference type="NCBI Taxonomy" id="5364"/>
    <lineage>
        <taxon>Eukaryota</taxon>
        <taxon>Fungi</taxon>
        <taxon>Dikarya</taxon>
        <taxon>Basidiomycota</taxon>
        <taxon>Agaricomycotina</taxon>
        <taxon>Agaricomycetes</taxon>
        <taxon>Gloeophyllales</taxon>
        <taxon>Gloeophyllaceae</taxon>
        <taxon>Heliocybe</taxon>
    </lineage>
</organism>
<evidence type="ECO:0000313" key="2">
    <source>
        <dbReference type="EMBL" id="TFK56462.1"/>
    </source>
</evidence>
<dbReference type="OrthoDB" id="3038119at2759"/>
<feature type="region of interest" description="Disordered" evidence="1">
    <location>
        <begin position="343"/>
        <end position="401"/>
    </location>
</feature>
<protein>
    <submittedName>
        <fullName evidence="2">Uncharacterized protein</fullName>
    </submittedName>
</protein>
<dbReference type="EMBL" id="ML213503">
    <property type="protein sequence ID" value="TFK56462.1"/>
    <property type="molecule type" value="Genomic_DNA"/>
</dbReference>
<sequence length="469" mass="51224">MFLKRSHDAVDMDISLAEYTGNRQQQTQHTPLVIRNEVNLSSFRPYETPQKIRSFGSGTPTRLPVELVRELEALMVPGVTEMPPYHMRKELQLRYNVDRRIVYDWFRSKGLRAKEDRTSAIMASSSTASNDWVGHTQHRLLSIRPASCASSPLLMDATSRSSISSLRTPPSTSTPSDVSGSSPLVPENSFGSDYFSCNIVNSSSCVPVTPGQPCSVVASSNEDLHDDIEAEIYAGHIDLSDCHSYPLYCDKGQVYYQAQYTPHTVQPEFDYPSLASGPGDLPDLDLDQPVLKQEDRIAVYNSIAAAIGPALGIQESLGTYDSYMKEQSRLYYDRLVAPRTHLHTSSGKAEISTPSPSSLSYPAAGSSTDVKKLNTPQSDRGSNIPGLPSAQPIRIPNNLPHDSKVLPSLPAYMRTVSTAVSQRRSAVLPPVSMDAVLASRSSKSCGGRRHEDIRLLGGRPRTNSAGGGI</sequence>
<evidence type="ECO:0000256" key="1">
    <source>
        <dbReference type="SAM" id="MobiDB-lite"/>
    </source>
</evidence>
<gene>
    <name evidence="2" type="ORF">OE88DRAFT_1649771</name>
</gene>
<reference evidence="2 3" key="1">
    <citation type="journal article" date="2019" name="Nat. Ecol. Evol.">
        <title>Megaphylogeny resolves global patterns of mushroom evolution.</title>
        <authorList>
            <person name="Varga T."/>
            <person name="Krizsan K."/>
            <person name="Foldi C."/>
            <person name="Dima B."/>
            <person name="Sanchez-Garcia M."/>
            <person name="Sanchez-Ramirez S."/>
            <person name="Szollosi G.J."/>
            <person name="Szarkandi J.G."/>
            <person name="Papp V."/>
            <person name="Albert L."/>
            <person name="Andreopoulos W."/>
            <person name="Angelini C."/>
            <person name="Antonin V."/>
            <person name="Barry K.W."/>
            <person name="Bougher N.L."/>
            <person name="Buchanan P."/>
            <person name="Buyck B."/>
            <person name="Bense V."/>
            <person name="Catcheside P."/>
            <person name="Chovatia M."/>
            <person name="Cooper J."/>
            <person name="Damon W."/>
            <person name="Desjardin D."/>
            <person name="Finy P."/>
            <person name="Geml J."/>
            <person name="Haridas S."/>
            <person name="Hughes K."/>
            <person name="Justo A."/>
            <person name="Karasinski D."/>
            <person name="Kautmanova I."/>
            <person name="Kiss B."/>
            <person name="Kocsube S."/>
            <person name="Kotiranta H."/>
            <person name="LaButti K.M."/>
            <person name="Lechner B.E."/>
            <person name="Liimatainen K."/>
            <person name="Lipzen A."/>
            <person name="Lukacs Z."/>
            <person name="Mihaltcheva S."/>
            <person name="Morgado L.N."/>
            <person name="Niskanen T."/>
            <person name="Noordeloos M.E."/>
            <person name="Ohm R.A."/>
            <person name="Ortiz-Santana B."/>
            <person name="Ovrebo C."/>
            <person name="Racz N."/>
            <person name="Riley R."/>
            <person name="Savchenko A."/>
            <person name="Shiryaev A."/>
            <person name="Soop K."/>
            <person name="Spirin V."/>
            <person name="Szebenyi C."/>
            <person name="Tomsovsky M."/>
            <person name="Tulloss R.E."/>
            <person name="Uehling J."/>
            <person name="Grigoriev I.V."/>
            <person name="Vagvolgyi C."/>
            <person name="Papp T."/>
            <person name="Martin F.M."/>
            <person name="Miettinen O."/>
            <person name="Hibbett D.S."/>
            <person name="Nagy L.G."/>
        </authorList>
    </citation>
    <scope>NUCLEOTIDE SEQUENCE [LARGE SCALE GENOMIC DNA]</scope>
    <source>
        <strain evidence="2 3">OMC1185</strain>
    </source>
</reference>
<evidence type="ECO:0000313" key="3">
    <source>
        <dbReference type="Proteomes" id="UP000305948"/>
    </source>
</evidence>
<dbReference type="Proteomes" id="UP000305948">
    <property type="component" value="Unassembled WGS sequence"/>
</dbReference>
<keyword evidence="3" id="KW-1185">Reference proteome</keyword>
<accession>A0A5C3NGE0</accession>
<name>A0A5C3NGE0_9AGAM</name>
<feature type="region of interest" description="Disordered" evidence="1">
    <location>
        <begin position="160"/>
        <end position="183"/>
    </location>
</feature>